<keyword evidence="4" id="KW-1185">Reference proteome</keyword>
<dbReference type="InterPro" id="IPR014729">
    <property type="entry name" value="Rossmann-like_a/b/a_fold"/>
</dbReference>
<evidence type="ECO:0000259" key="2">
    <source>
        <dbReference type="Pfam" id="PF00582"/>
    </source>
</evidence>
<dbReference type="Pfam" id="PF00582">
    <property type="entry name" value="Usp"/>
    <property type="match status" value="2"/>
</dbReference>
<dbReference type="SUPFAM" id="SSF52402">
    <property type="entry name" value="Adenine nucleotide alpha hydrolases-like"/>
    <property type="match status" value="2"/>
</dbReference>
<dbReference type="EMBL" id="SMFL01000029">
    <property type="protein sequence ID" value="TDE08152.1"/>
    <property type="molecule type" value="Genomic_DNA"/>
</dbReference>
<dbReference type="CDD" id="cd00293">
    <property type="entry name" value="USP-like"/>
    <property type="match status" value="2"/>
</dbReference>
<accession>A0A4R5D428</accession>
<dbReference type="Proteomes" id="UP000294850">
    <property type="component" value="Unassembled WGS sequence"/>
</dbReference>
<feature type="domain" description="UspA" evidence="2">
    <location>
        <begin position="11"/>
        <end position="155"/>
    </location>
</feature>
<name>A0A4R5D428_9BACT</name>
<evidence type="ECO:0000256" key="1">
    <source>
        <dbReference type="ARBA" id="ARBA00008791"/>
    </source>
</evidence>
<dbReference type="PANTHER" id="PTHR46268">
    <property type="entry name" value="STRESS RESPONSE PROTEIN NHAX"/>
    <property type="match status" value="1"/>
</dbReference>
<dbReference type="AlphaFoldDB" id="A0A4R5D428"/>
<comment type="caution">
    <text evidence="3">The sequence shown here is derived from an EMBL/GenBank/DDBJ whole genome shotgun (WGS) entry which is preliminary data.</text>
</comment>
<dbReference type="PRINTS" id="PR01438">
    <property type="entry name" value="UNVRSLSTRESS"/>
</dbReference>
<evidence type="ECO:0000313" key="3">
    <source>
        <dbReference type="EMBL" id="TDE08152.1"/>
    </source>
</evidence>
<feature type="domain" description="UspA" evidence="2">
    <location>
        <begin position="164"/>
        <end position="279"/>
    </location>
</feature>
<dbReference type="Gene3D" id="3.40.50.620">
    <property type="entry name" value="HUPs"/>
    <property type="match status" value="2"/>
</dbReference>
<reference evidence="3 4" key="1">
    <citation type="submission" date="2019-03" db="EMBL/GenBank/DDBJ databases">
        <title>Dyadobacter AR-3-6 sp. nov., isolated from arctic soil.</title>
        <authorList>
            <person name="Chaudhary D.K."/>
        </authorList>
    </citation>
    <scope>NUCLEOTIDE SEQUENCE [LARGE SCALE GENOMIC DNA]</scope>
    <source>
        <strain evidence="3 4">AR-3-6</strain>
    </source>
</reference>
<gene>
    <name evidence="3" type="ORF">E0F88_33075</name>
</gene>
<comment type="similarity">
    <text evidence="1">Belongs to the universal stress protein A family.</text>
</comment>
<protein>
    <submittedName>
        <fullName evidence="3">Universal stress protein</fullName>
    </submittedName>
</protein>
<evidence type="ECO:0000313" key="4">
    <source>
        <dbReference type="Proteomes" id="UP000294850"/>
    </source>
</evidence>
<dbReference type="OrthoDB" id="1522603at2"/>
<dbReference type="InterPro" id="IPR006016">
    <property type="entry name" value="UspA"/>
</dbReference>
<sequence length="292" mass="32607">MTRKTINRTTMKKILVPCDFSDSARQAYKFAIDIAAANGGEVILVKVIDLTPVYVESLDSNPYYLHVTSVLKELEEDAWNDFEVFTKAIDAKNVKVTFVTEQGTVCRTLLNQIHKQEADLVVMGTHGVHGLKEFLLGSNNGKIVQCAPVPVFVIHHAQSFSRIKNIIFPTEIDLTQNAIVEKIKALQSFFNATLHLLYIKTPVNDDKMAELEMSLRNMARFYDLNEFTVNVREQNSEEEGILKFATDLSNSIIAMGTHGNKGLKHFIAGSIAESVANHSGETIWTYSIGAQQ</sequence>
<proteinExistence type="inferred from homology"/>
<organism evidence="3 4">
    <name type="scientific">Dyadobacter psychrotolerans</name>
    <dbReference type="NCBI Taxonomy" id="2541721"/>
    <lineage>
        <taxon>Bacteria</taxon>
        <taxon>Pseudomonadati</taxon>
        <taxon>Bacteroidota</taxon>
        <taxon>Cytophagia</taxon>
        <taxon>Cytophagales</taxon>
        <taxon>Spirosomataceae</taxon>
        <taxon>Dyadobacter</taxon>
    </lineage>
</organism>
<dbReference type="InterPro" id="IPR006015">
    <property type="entry name" value="Universal_stress_UspA"/>
</dbReference>
<dbReference type="PANTHER" id="PTHR46268:SF6">
    <property type="entry name" value="UNIVERSAL STRESS PROTEIN UP12"/>
    <property type="match status" value="1"/>
</dbReference>